<reference evidence="1" key="2">
    <citation type="submission" date="2021-01" db="EMBL/GenBank/DDBJ databases">
        <authorList>
            <person name="Kaushik A."/>
        </authorList>
    </citation>
    <scope>NUCLEOTIDE SEQUENCE</scope>
    <source>
        <strain evidence="1">AG1-1A</strain>
    </source>
</reference>
<evidence type="ECO:0000313" key="1">
    <source>
        <dbReference type="EMBL" id="CAE6400964.1"/>
    </source>
</evidence>
<dbReference type="EMBL" id="JACYCC010000040">
    <property type="protein sequence ID" value="KAF8677769.1"/>
    <property type="molecule type" value="Genomic_DNA"/>
</dbReference>
<dbReference type="AlphaFoldDB" id="A0A8H2WPY8"/>
<protein>
    <submittedName>
        <fullName evidence="1">Uncharacterized protein</fullName>
    </submittedName>
</protein>
<reference evidence="2" key="1">
    <citation type="submission" date="2020-09" db="EMBL/GenBank/DDBJ databases">
        <title>Comparative genome analyses of four rice-infecting Rhizoctonia solani isolates reveal extensive enrichment of homogalacturonan modification genes.</title>
        <authorList>
            <person name="Lee D.-Y."/>
            <person name="Jeon J."/>
            <person name="Kim K.-T."/>
            <person name="Cheong K."/>
            <person name="Song H."/>
            <person name="Choi G."/>
            <person name="Ko J."/>
            <person name="Opiyo S.O."/>
            <person name="Zuo S."/>
            <person name="Madhav S."/>
            <person name="Lee Y.-H."/>
            <person name="Wang G.-L."/>
        </authorList>
    </citation>
    <scope>NUCLEOTIDE SEQUENCE</scope>
    <source>
        <strain evidence="2">AG1-IA YN-7</strain>
    </source>
</reference>
<name>A0A8H2WPY8_9AGAM</name>
<evidence type="ECO:0000313" key="3">
    <source>
        <dbReference type="Proteomes" id="UP000663840"/>
    </source>
</evidence>
<gene>
    <name evidence="1" type="ORF">RDB_LOCUS36611</name>
    <name evidence="2" type="ORF">RHS04_05849</name>
</gene>
<dbReference type="Proteomes" id="UP000663840">
    <property type="component" value="Unassembled WGS sequence"/>
</dbReference>
<comment type="caution">
    <text evidence="1">The sequence shown here is derived from an EMBL/GenBank/DDBJ whole genome shotgun (WGS) entry which is preliminary data.</text>
</comment>
<dbReference type="EMBL" id="CAJMWR010000778">
    <property type="protein sequence ID" value="CAE6400964.1"/>
    <property type="molecule type" value="Genomic_DNA"/>
</dbReference>
<evidence type="ECO:0000313" key="2">
    <source>
        <dbReference type="EMBL" id="KAF8677769.1"/>
    </source>
</evidence>
<organism evidence="1 3">
    <name type="scientific">Rhizoctonia solani</name>
    <dbReference type="NCBI Taxonomy" id="456999"/>
    <lineage>
        <taxon>Eukaryota</taxon>
        <taxon>Fungi</taxon>
        <taxon>Dikarya</taxon>
        <taxon>Basidiomycota</taxon>
        <taxon>Agaricomycotina</taxon>
        <taxon>Agaricomycetes</taxon>
        <taxon>Cantharellales</taxon>
        <taxon>Ceratobasidiaceae</taxon>
        <taxon>Rhizoctonia</taxon>
    </lineage>
</organism>
<proteinExistence type="predicted"/>
<accession>A0A8H2WPY8</accession>
<dbReference type="Proteomes" id="UP000650582">
    <property type="component" value="Unassembled WGS sequence"/>
</dbReference>
<sequence>MATVIMNALKEEVVASSNTVASVTSTAVSAGRSTASRSVAASAPSASVRAAASRPVAGLLSGAVRTEATHAVAAETQSVLANLSTAATEGSALSSVLGGTMNIEGGIARGKLPELRELREQISQAAQQGFEELAGDQAPRIEPPLTLTETAQQIEEVIAAK</sequence>